<evidence type="ECO:0000256" key="6">
    <source>
        <dbReference type="ARBA" id="ARBA00022670"/>
    </source>
</evidence>
<comment type="catalytic activity">
    <reaction evidence="1">
        <text>[L-4-(L-arginin-2-N-yl)aspartate](n) + H2O = [L-4-(L-arginin-2-N-yl)aspartate](n-1) + L-4-(L-arginin-2-N-yl)aspartate</text>
        <dbReference type="Rhea" id="RHEA:12845"/>
        <dbReference type="Rhea" id="RHEA-COMP:13728"/>
        <dbReference type="Rhea" id="RHEA-COMP:13734"/>
        <dbReference type="ChEBI" id="CHEBI:15377"/>
        <dbReference type="ChEBI" id="CHEBI:137986"/>
        <dbReference type="ChEBI" id="CHEBI:137991"/>
        <dbReference type="EC" id="3.4.15.6"/>
    </reaction>
</comment>
<evidence type="ECO:0000256" key="4">
    <source>
        <dbReference type="ARBA" id="ARBA00013115"/>
    </source>
</evidence>
<accession>A0ABR7XE32</accession>
<dbReference type="GO" id="GO:0004180">
    <property type="term" value="F:carboxypeptidase activity"/>
    <property type="evidence" value="ECO:0007669"/>
    <property type="project" value="UniProtKB-KW"/>
</dbReference>
<dbReference type="InterPro" id="IPR011811">
    <property type="entry name" value="Peptidase_S51_cyanophycinase"/>
</dbReference>
<keyword evidence="7 9" id="KW-0378">Hydrolase</keyword>
<comment type="similarity">
    <text evidence="3">Belongs to the peptidase S51 family.</text>
</comment>
<dbReference type="RefSeq" id="WP_191182311.1">
    <property type="nucleotide sequence ID" value="NZ_JACXAJ010000001.1"/>
</dbReference>
<keyword evidence="6" id="KW-0645">Protease</keyword>
<dbReference type="Proteomes" id="UP000625551">
    <property type="component" value="Unassembled WGS sequence"/>
</dbReference>
<evidence type="ECO:0000256" key="2">
    <source>
        <dbReference type="ARBA" id="ARBA00002039"/>
    </source>
</evidence>
<comment type="caution">
    <text evidence="9">The sequence shown here is derived from an EMBL/GenBank/DDBJ whole genome shotgun (WGS) entry which is preliminary data.</text>
</comment>
<dbReference type="PIRSF" id="PIRSF032067">
    <property type="entry name" value="Cyanophycinase"/>
    <property type="match status" value="1"/>
</dbReference>
<dbReference type="InterPro" id="IPR005320">
    <property type="entry name" value="Peptidase_S51"/>
</dbReference>
<keyword evidence="9" id="KW-0121">Carboxypeptidase</keyword>
<dbReference type="Gene3D" id="3.40.50.880">
    <property type="match status" value="1"/>
</dbReference>
<dbReference type="EC" id="3.4.15.6" evidence="4"/>
<reference evidence="9 10" key="1">
    <citation type="submission" date="2020-09" db="EMBL/GenBank/DDBJ databases">
        <title>Genome sequencing and assembly of Pontibacter sp.</title>
        <authorList>
            <person name="Chhetri G."/>
        </authorList>
    </citation>
    <scope>NUCLEOTIDE SEQUENCE [LARGE SCALE GENOMIC DNA]</scope>
    <source>
        <strain evidence="9 10">JH31</strain>
    </source>
</reference>
<organism evidence="9 10">
    <name type="scientific">Pontibacter aquaedesilientis</name>
    <dbReference type="NCBI Taxonomy" id="2766980"/>
    <lineage>
        <taxon>Bacteria</taxon>
        <taxon>Pseudomonadati</taxon>
        <taxon>Bacteroidota</taxon>
        <taxon>Cytophagia</taxon>
        <taxon>Cytophagales</taxon>
        <taxon>Hymenobacteraceae</taxon>
        <taxon>Pontibacter</taxon>
    </lineage>
</organism>
<sequence>MEIPKGKLIAIGGNEDKGSYPNPRTKKKYYLDFFELGILKRFLSEIPAKAPVIEVITTASLIPEEVGERYESAFAILGCDNVHLMHIREEEDALKPEYLERIKKADGVMFSGGDQSRLTRIFGNTEFLEIVKHRYWNEEFVVAGTSAGAMAMSEIMIKGGSSTEALLRGSVKIGQGFGLISGVIIDSHFVIRGRFGRLMEAVVTHPKTVGIGLGEDTGVLITQGHMIETIGSNLVVIVDGHGVDYTNINDIEPGKPVAIAGMMMHVLAKGNVFNINSRVFFKSMELLEKKELQSEDRS</sequence>
<protein>
    <recommendedName>
        <fullName evidence="5">Cyanophycinase</fullName>
        <ecNumber evidence="4">3.4.15.6</ecNumber>
    </recommendedName>
</protein>
<evidence type="ECO:0000256" key="3">
    <source>
        <dbReference type="ARBA" id="ARBA00006534"/>
    </source>
</evidence>
<evidence type="ECO:0000256" key="7">
    <source>
        <dbReference type="ARBA" id="ARBA00022801"/>
    </source>
</evidence>
<evidence type="ECO:0000256" key="8">
    <source>
        <dbReference type="ARBA" id="ARBA00022825"/>
    </source>
</evidence>
<keyword evidence="10" id="KW-1185">Reference proteome</keyword>
<dbReference type="EMBL" id="JACXAJ010000001">
    <property type="protein sequence ID" value="MBD1396181.1"/>
    <property type="molecule type" value="Genomic_DNA"/>
</dbReference>
<dbReference type="Pfam" id="PF03575">
    <property type="entry name" value="Peptidase_S51"/>
    <property type="match status" value="1"/>
</dbReference>
<gene>
    <name evidence="9" type="ORF">H9Q13_03305</name>
</gene>
<dbReference type="GO" id="GO:0008241">
    <property type="term" value="F:peptidyl-dipeptidase activity"/>
    <property type="evidence" value="ECO:0007669"/>
    <property type="project" value="UniProtKB-EC"/>
</dbReference>
<evidence type="ECO:0000313" key="10">
    <source>
        <dbReference type="Proteomes" id="UP000625551"/>
    </source>
</evidence>
<dbReference type="PANTHER" id="PTHR36175:SF1">
    <property type="entry name" value="CYANOPHYCINASE"/>
    <property type="match status" value="1"/>
</dbReference>
<dbReference type="NCBIfam" id="TIGR02069">
    <property type="entry name" value="cyanophycinase"/>
    <property type="match status" value="1"/>
</dbReference>
<evidence type="ECO:0000256" key="5">
    <source>
        <dbReference type="ARBA" id="ARBA00015719"/>
    </source>
</evidence>
<proteinExistence type="inferred from homology"/>
<dbReference type="SUPFAM" id="SSF52317">
    <property type="entry name" value="Class I glutamine amidotransferase-like"/>
    <property type="match status" value="1"/>
</dbReference>
<evidence type="ECO:0000313" key="9">
    <source>
        <dbReference type="EMBL" id="MBD1396181.1"/>
    </source>
</evidence>
<dbReference type="InterPro" id="IPR029062">
    <property type="entry name" value="Class_I_gatase-like"/>
</dbReference>
<dbReference type="PANTHER" id="PTHR36175">
    <property type="entry name" value="CYANOPHYCINASE"/>
    <property type="match status" value="1"/>
</dbReference>
<dbReference type="CDD" id="cd03145">
    <property type="entry name" value="GAT1_cyanophycinase"/>
    <property type="match status" value="1"/>
</dbReference>
<evidence type="ECO:0000256" key="1">
    <source>
        <dbReference type="ARBA" id="ARBA00001092"/>
    </source>
</evidence>
<keyword evidence="8" id="KW-0720">Serine protease</keyword>
<comment type="function">
    <text evidence="2">Exopeptidase that catalyzes the hydrolytic cleavage of multi-L-arginyl-poly-L-aspartic acid (cyanophycin; a water-insoluble reserve polymer) into aspartate-arginine dipeptides.</text>
</comment>
<name>A0ABR7XE32_9BACT</name>